<comment type="caution">
    <text evidence="5">The sequence shown here is derived from an EMBL/GenBank/DDBJ whole genome shotgun (WGS) entry which is preliminary data.</text>
</comment>
<accession>A0AAD8TLY9</accession>
<dbReference type="AlphaFoldDB" id="A0AAD8TLY9"/>
<dbReference type="InterPro" id="IPR008974">
    <property type="entry name" value="TRAF-like"/>
</dbReference>
<dbReference type="CDD" id="cd00121">
    <property type="entry name" value="MATH"/>
    <property type="match status" value="1"/>
</dbReference>
<dbReference type="Pfam" id="PF00651">
    <property type="entry name" value="BTB"/>
    <property type="match status" value="1"/>
</dbReference>
<dbReference type="GO" id="GO:0016567">
    <property type="term" value="P:protein ubiquitination"/>
    <property type="evidence" value="ECO:0007669"/>
    <property type="project" value="InterPro"/>
</dbReference>
<dbReference type="PROSITE" id="PS50097">
    <property type="entry name" value="BTB"/>
    <property type="match status" value="1"/>
</dbReference>
<dbReference type="SUPFAM" id="SSF54695">
    <property type="entry name" value="POZ domain"/>
    <property type="match status" value="1"/>
</dbReference>
<dbReference type="Pfam" id="PF24570">
    <property type="entry name" value="BACK_BPM_SPOP"/>
    <property type="match status" value="1"/>
</dbReference>
<evidence type="ECO:0000256" key="1">
    <source>
        <dbReference type="ARBA" id="ARBA00004906"/>
    </source>
</evidence>
<dbReference type="SUPFAM" id="SSF49599">
    <property type="entry name" value="TRAF domain-like"/>
    <property type="match status" value="1"/>
</dbReference>
<dbReference type="InterPro" id="IPR002083">
    <property type="entry name" value="MATH/TRAF_dom"/>
</dbReference>
<evidence type="ECO:0000259" key="3">
    <source>
        <dbReference type="PROSITE" id="PS50097"/>
    </source>
</evidence>
<keyword evidence="6" id="KW-1185">Reference proteome</keyword>
<evidence type="ECO:0000256" key="2">
    <source>
        <dbReference type="ARBA" id="ARBA00010846"/>
    </source>
</evidence>
<organism evidence="5 6">
    <name type="scientific">Lolium multiflorum</name>
    <name type="common">Italian ryegrass</name>
    <name type="synonym">Lolium perenne subsp. multiflorum</name>
    <dbReference type="NCBI Taxonomy" id="4521"/>
    <lineage>
        <taxon>Eukaryota</taxon>
        <taxon>Viridiplantae</taxon>
        <taxon>Streptophyta</taxon>
        <taxon>Embryophyta</taxon>
        <taxon>Tracheophyta</taxon>
        <taxon>Spermatophyta</taxon>
        <taxon>Magnoliopsida</taxon>
        <taxon>Liliopsida</taxon>
        <taxon>Poales</taxon>
        <taxon>Poaceae</taxon>
        <taxon>BOP clade</taxon>
        <taxon>Pooideae</taxon>
        <taxon>Poodae</taxon>
        <taxon>Poeae</taxon>
        <taxon>Poeae Chloroplast Group 2 (Poeae type)</taxon>
        <taxon>Loliodinae</taxon>
        <taxon>Loliinae</taxon>
        <taxon>Lolium</taxon>
    </lineage>
</organism>
<dbReference type="Proteomes" id="UP001231189">
    <property type="component" value="Unassembled WGS sequence"/>
</dbReference>
<dbReference type="SMART" id="SM00225">
    <property type="entry name" value="BTB"/>
    <property type="match status" value="1"/>
</dbReference>
<feature type="domain" description="BTB" evidence="3">
    <location>
        <begin position="172"/>
        <end position="239"/>
    </location>
</feature>
<reference evidence="5" key="1">
    <citation type="submission" date="2023-07" db="EMBL/GenBank/DDBJ databases">
        <title>A chromosome-level genome assembly of Lolium multiflorum.</title>
        <authorList>
            <person name="Chen Y."/>
            <person name="Copetti D."/>
            <person name="Kolliker R."/>
            <person name="Studer B."/>
        </authorList>
    </citation>
    <scope>NUCLEOTIDE SEQUENCE</scope>
    <source>
        <strain evidence="5">02402/16</strain>
        <tissue evidence="5">Leaf</tissue>
    </source>
</reference>
<dbReference type="PANTHER" id="PTHR26379:SF388">
    <property type="entry name" value="OS04G0625700 PROTEIN"/>
    <property type="match status" value="1"/>
</dbReference>
<dbReference type="InterPro" id="IPR056423">
    <property type="entry name" value="BACK_BPM_SPOP"/>
</dbReference>
<dbReference type="Gene3D" id="3.30.710.10">
    <property type="entry name" value="Potassium Channel Kv1.1, Chain A"/>
    <property type="match status" value="1"/>
</dbReference>
<gene>
    <name evidence="5" type="ORF">QYE76_046368</name>
</gene>
<dbReference type="Pfam" id="PF22486">
    <property type="entry name" value="MATH_2"/>
    <property type="match status" value="1"/>
</dbReference>
<dbReference type="PANTHER" id="PTHR26379">
    <property type="entry name" value="BTB/POZ AND MATH DOMAIN-CONTAINING PROTEIN 1"/>
    <property type="match status" value="1"/>
</dbReference>
<evidence type="ECO:0000259" key="4">
    <source>
        <dbReference type="PROSITE" id="PS50144"/>
    </source>
</evidence>
<sequence length="310" mass="34477">MASSWTTPESTPSRCMTKHVTATVNFEITNYLRLKGMSVGEFVSSPVFRVAGYDWEIRFYPAGKKDFSAGKASCFVRYLSQGKDVWTSFALSMLETKGQEQVAGFGRMHHVFSPRKDERGHEKFVDRSMLKSMSRQGDGCFTVRCVLTVSKESPPLELAGDLERMLGDGRGADVTFCVGGQKFGAVRALLAARSPFFAAQLFGPMAEKDMRRVEVDDMEPTIFQMMLHYIYTKSLPPAPGSDDGEGDNIAVMQHLLVAADRYGLDTLKQMCEEELCNLMDAETVTSTLALANQHQCERLKKACMAFMESA</sequence>
<dbReference type="InterPro" id="IPR011333">
    <property type="entry name" value="SKP1/BTB/POZ_sf"/>
</dbReference>
<dbReference type="Gene3D" id="2.60.210.10">
    <property type="entry name" value="Apoptosis, Tumor Necrosis Factor Receptor Associated Protein 2, Chain A"/>
    <property type="match status" value="1"/>
</dbReference>
<protein>
    <submittedName>
        <fullName evidence="5">Uncharacterized protein</fullName>
    </submittedName>
</protein>
<proteinExistence type="inferred from homology"/>
<comment type="similarity">
    <text evidence="2">Belongs to the Tdpoz family.</text>
</comment>
<evidence type="ECO:0000313" key="5">
    <source>
        <dbReference type="EMBL" id="KAK1685520.1"/>
    </source>
</evidence>
<dbReference type="EMBL" id="JAUUTY010000002">
    <property type="protein sequence ID" value="KAK1685520.1"/>
    <property type="molecule type" value="Genomic_DNA"/>
</dbReference>
<dbReference type="InterPro" id="IPR000210">
    <property type="entry name" value="BTB/POZ_dom"/>
</dbReference>
<feature type="domain" description="MATH" evidence="4">
    <location>
        <begin position="21"/>
        <end position="153"/>
    </location>
</feature>
<dbReference type="InterPro" id="IPR045005">
    <property type="entry name" value="BPM1-6"/>
</dbReference>
<dbReference type="PROSITE" id="PS50144">
    <property type="entry name" value="MATH"/>
    <property type="match status" value="1"/>
</dbReference>
<evidence type="ECO:0000313" key="6">
    <source>
        <dbReference type="Proteomes" id="UP001231189"/>
    </source>
</evidence>
<name>A0AAD8TLY9_LOLMU</name>
<comment type="pathway">
    <text evidence="1">Protein modification; protein ubiquitination.</text>
</comment>